<sequence>MKFLIAFALFAVASAGVIPPAVIASENPEIQEIVAAIQSPSTDPATAAALEQLLLQVLGLAEPEPIAVGPALVDNEEPISIGPAIVDEYEPISVGPALIDFPLPDGGAVTEVHPAPVMPAPVGPSAKAPLVQIILNIQSSSDVAVESIPSPAPTPVQIVDDAGFVPEPVIVDRPIVPEFETVEEKPIIPTPVIVVDKPEVPESVIVVDKPTVSEPIVPEPIVPEPIVPEPVIIVDQPTIPEPVIIAQPIIPAPAIVLPEILN</sequence>
<evidence type="ECO:0000313" key="3">
    <source>
        <dbReference type="Proteomes" id="UP000837857"/>
    </source>
</evidence>
<feature type="non-terminal residue" evidence="2">
    <location>
        <position position="262"/>
    </location>
</feature>
<name>A0ABN8I1A4_9NEOP</name>
<gene>
    <name evidence="2" type="ORF">IPOD504_LOCUS3932</name>
</gene>
<keyword evidence="1" id="KW-0732">Signal</keyword>
<dbReference type="Proteomes" id="UP000837857">
    <property type="component" value="Chromosome 14"/>
</dbReference>
<organism evidence="2 3">
    <name type="scientific">Iphiclides podalirius</name>
    <name type="common">scarce swallowtail</name>
    <dbReference type="NCBI Taxonomy" id="110791"/>
    <lineage>
        <taxon>Eukaryota</taxon>
        <taxon>Metazoa</taxon>
        <taxon>Ecdysozoa</taxon>
        <taxon>Arthropoda</taxon>
        <taxon>Hexapoda</taxon>
        <taxon>Insecta</taxon>
        <taxon>Pterygota</taxon>
        <taxon>Neoptera</taxon>
        <taxon>Endopterygota</taxon>
        <taxon>Lepidoptera</taxon>
        <taxon>Glossata</taxon>
        <taxon>Ditrysia</taxon>
        <taxon>Papilionoidea</taxon>
        <taxon>Papilionidae</taxon>
        <taxon>Papilioninae</taxon>
        <taxon>Iphiclides</taxon>
    </lineage>
</organism>
<feature type="chain" id="PRO_5045516392" evidence="1">
    <location>
        <begin position="16"/>
        <end position="262"/>
    </location>
</feature>
<evidence type="ECO:0000256" key="1">
    <source>
        <dbReference type="SAM" id="SignalP"/>
    </source>
</evidence>
<proteinExistence type="predicted"/>
<accession>A0ABN8I1A4</accession>
<keyword evidence="3" id="KW-1185">Reference proteome</keyword>
<protein>
    <submittedName>
        <fullName evidence="2">Uncharacterized protein</fullName>
    </submittedName>
</protein>
<evidence type="ECO:0000313" key="2">
    <source>
        <dbReference type="EMBL" id="CAH2042579.1"/>
    </source>
</evidence>
<dbReference type="EMBL" id="OW152826">
    <property type="protein sequence ID" value="CAH2042579.1"/>
    <property type="molecule type" value="Genomic_DNA"/>
</dbReference>
<feature type="signal peptide" evidence="1">
    <location>
        <begin position="1"/>
        <end position="15"/>
    </location>
</feature>
<reference evidence="2" key="1">
    <citation type="submission" date="2022-03" db="EMBL/GenBank/DDBJ databases">
        <authorList>
            <person name="Martin H S."/>
        </authorList>
    </citation>
    <scope>NUCLEOTIDE SEQUENCE</scope>
</reference>